<keyword evidence="5" id="KW-0288">FMN</keyword>
<dbReference type="GO" id="GO:0010181">
    <property type="term" value="F:FMN binding"/>
    <property type="evidence" value="ECO:0007669"/>
    <property type="project" value="InterPro"/>
</dbReference>
<accession>A0A5C4LTC4</accession>
<comment type="cofactor">
    <cofactor evidence="2">
        <name>[4Fe-4S] cluster</name>
        <dbReference type="ChEBI" id="CHEBI:49883"/>
    </cofactor>
</comment>
<keyword evidence="13" id="KW-1185">Reference proteome</keyword>
<evidence type="ECO:0000256" key="1">
    <source>
        <dbReference type="ARBA" id="ARBA00001917"/>
    </source>
</evidence>
<dbReference type="RefSeq" id="WP_139100297.1">
    <property type="nucleotide sequence ID" value="NZ_VDFW01000042.1"/>
</dbReference>
<feature type="domain" description="FAD/NAD(P)-binding" evidence="11">
    <location>
        <begin position="377"/>
        <end position="603"/>
    </location>
</feature>
<evidence type="ECO:0000256" key="9">
    <source>
        <dbReference type="ARBA" id="ARBA00023014"/>
    </source>
</evidence>
<dbReference type="EMBL" id="VDFW01000042">
    <property type="protein sequence ID" value="TNC20590.1"/>
    <property type="molecule type" value="Genomic_DNA"/>
</dbReference>
<dbReference type="GO" id="GO:0046872">
    <property type="term" value="F:metal ion binding"/>
    <property type="evidence" value="ECO:0007669"/>
    <property type="project" value="UniProtKB-KW"/>
</dbReference>
<evidence type="ECO:0000256" key="2">
    <source>
        <dbReference type="ARBA" id="ARBA00001966"/>
    </source>
</evidence>
<sequence>MKGAAFEPLRVGPMHLRNRIVRTAHGVRLPWSDDGGGQIGYHLARARGGCAMAIIGIGGVHRTNPTVLPTHEDRVIPGLRAITDAVHEHGMKLVVQIWHGGNVKPNALGGSSWSASAVPNYMTGDVPIPMTKAMIDEMVESFAKAAGRIKAGGADGVEIHGANGYLITQFMSRASNFREDDYGGSQENRLRFVNEVLDAVRSEIGADLALGLRLSSHEFVENGLTPPETAEIAQSLQSKIDYLNVSTGGYFRPDFIAAPMDMPMAYQLDYSSVVTRAVSVPTIVTGRIMTMDVANHIVESGASDMVSMVRGLIADPEIVVKSADDRTEQIRPCIGTLICVGSTMSNSFACAVNPSAGHELERPVLGGPDTMAAVRRRVLVAGGGPAGMEAARSAALRGHEVTLVELRKQLGGQVLMAARAPYRSDIAAIVHWQADELSRVGVKVLVNHAVDPDVVAELDPDVLVLATGSAPREDGIQLSRPATPLPGIRLPHVYSSWDLFGHGRTPVPGNRALVYDDTGEYEPLAVADELVAKGVAVTYVTGFDSFGERIGAKHNTITPTLRRLVEGGVQLVTRSSLLEIGKDEMRVRVGDAERVFQADSVFFVGINAPNRDLLDYLPDFRGEVHTVGDAAGFHTLTRAIHDGDGAGRAI</sequence>
<dbReference type="SUPFAM" id="SSF51395">
    <property type="entry name" value="FMN-linked oxidoreductases"/>
    <property type="match status" value="1"/>
</dbReference>
<dbReference type="Pfam" id="PF07992">
    <property type="entry name" value="Pyr_redox_2"/>
    <property type="match status" value="1"/>
</dbReference>
<evidence type="ECO:0000256" key="8">
    <source>
        <dbReference type="ARBA" id="ARBA00023004"/>
    </source>
</evidence>
<evidence type="ECO:0000259" key="11">
    <source>
        <dbReference type="Pfam" id="PF07992"/>
    </source>
</evidence>
<dbReference type="OrthoDB" id="3169239at2"/>
<dbReference type="Pfam" id="PF00724">
    <property type="entry name" value="Oxidored_FMN"/>
    <property type="match status" value="1"/>
</dbReference>
<dbReference type="AlphaFoldDB" id="A0A5C4LTC4"/>
<feature type="domain" description="NADH:flavin oxidoreductase/NADH oxidase N-terminal" evidence="10">
    <location>
        <begin position="6"/>
        <end position="327"/>
    </location>
</feature>
<reference evidence="12 13" key="1">
    <citation type="submission" date="2019-06" db="EMBL/GenBank/DDBJ databases">
        <title>Amycolatopsis alkalitolerans sp. nov., isolated from Gastrodia elata Blume.</title>
        <authorList>
            <person name="Narsing Rao M.P."/>
            <person name="Li W.J."/>
        </authorList>
    </citation>
    <scope>NUCLEOTIDE SEQUENCE [LARGE SCALE GENOMIC DNA]</scope>
    <source>
        <strain evidence="12 13">SYSUP0005</strain>
    </source>
</reference>
<gene>
    <name evidence="12" type="ORF">FG385_30715</name>
</gene>
<dbReference type="InterPro" id="IPR051793">
    <property type="entry name" value="NADH:flavin_oxidoreductase"/>
</dbReference>
<evidence type="ECO:0000256" key="7">
    <source>
        <dbReference type="ARBA" id="ARBA00023002"/>
    </source>
</evidence>
<dbReference type="InterPro" id="IPR013785">
    <property type="entry name" value="Aldolase_TIM"/>
</dbReference>
<evidence type="ECO:0000313" key="13">
    <source>
        <dbReference type="Proteomes" id="UP000305546"/>
    </source>
</evidence>
<evidence type="ECO:0000313" key="12">
    <source>
        <dbReference type="EMBL" id="TNC20590.1"/>
    </source>
</evidence>
<comment type="similarity">
    <text evidence="3">In the N-terminal section; belongs to the NADH:flavin oxidoreductase/NADH oxidase family.</text>
</comment>
<protein>
    <submittedName>
        <fullName evidence="12">FAD-dependent oxidoreductase</fullName>
    </submittedName>
</protein>
<organism evidence="12 13">
    <name type="scientific">Amycolatopsis alkalitolerans</name>
    <dbReference type="NCBI Taxonomy" id="2547244"/>
    <lineage>
        <taxon>Bacteria</taxon>
        <taxon>Bacillati</taxon>
        <taxon>Actinomycetota</taxon>
        <taxon>Actinomycetes</taxon>
        <taxon>Pseudonocardiales</taxon>
        <taxon>Pseudonocardiaceae</taxon>
        <taxon>Amycolatopsis</taxon>
    </lineage>
</organism>
<dbReference type="GO" id="GO:0051536">
    <property type="term" value="F:iron-sulfur cluster binding"/>
    <property type="evidence" value="ECO:0007669"/>
    <property type="project" value="UniProtKB-KW"/>
</dbReference>
<dbReference type="PRINTS" id="PR00368">
    <property type="entry name" value="FADPNR"/>
</dbReference>
<dbReference type="InterPro" id="IPR036188">
    <property type="entry name" value="FAD/NAD-bd_sf"/>
</dbReference>
<evidence type="ECO:0000256" key="3">
    <source>
        <dbReference type="ARBA" id="ARBA00011048"/>
    </source>
</evidence>
<comment type="cofactor">
    <cofactor evidence="1">
        <name>FMN</name>
        <dbReference type="ChEBI" id="CHEBI:58210"/>
    </cofactor>
</comment>
<evidence type="ECO:0000259" key="10">
    <source>
        <dbReference type="Pfam" id="PF00724"/>
    </source>
</evidence>
<dbReference type="PANTHER" id="PTHR42917:SF2">
    <property type="entry name" value="2,4-DIENOYL-COA REDUCTASE [(2E)-ENOYL-COA-PRODUCING]"/>
    <property type="match status" value="1"/>
</dbReference>
<evidence type="ECO:0000256" key="6">
    <source>
        <dbReference type="ARBA" id="ARBA00022723"/>
    </source>
</evidence>
<keyword evidence="7" id="KW-0560">Oxidoreductase</keyword>
<dbReference type="Gene3D" id="3.40.50.720">
    <property type="entry name" value="NAD(P)-binding Rossmann-like Domain"/>
    <property type="match status" value="1"/>
</dbReference>
<keyword evidence="6" id="KW-0479">Metal-binding</keyword>
<dbReference type="GO" id="GO:0016491">
    <property type="term" value="F:oxidoreductase activity"/>
    <property type="evidence" value="ECO:0007669"/>
    <property type="project" value="UniProtKB-KW"/>
</dbReference>
<comment type="caution">
    <text evidence="12">The sequence shown here is derived from an EMBL/GenBank/DDBJ whole genome shotgun (WGS) entry which is preliminary data.</text>
</comment>
<dbReference type="SUPFAM" id="SSF51905">
    <property type="entry name" value="FAD/NAD(P)-binding domain"/>
    <property type="match status" value="1"/>
</dbReference>
<dbReference type="InterPro" id="IPR023753">
    <property type="entry name" value="FAD/NAD-binding_dom"/>
</dbReference>
<keyword evidence="8" id="KW-0408">Iron</keyword>
<dbReference type="PANTHER" id="PTHR42917">
    <property type="entry name" value="2,4-DIENOYL-COA REDUCTASE"/>
    <property type="match status" value="1"/>
</dbReference>
<dbReference type="Gene3D" id="3.20.20.70">
    <property type="entry name" value="Aldolase class I"/>
    <property type="match status" value="1"/>
</dbReference>
<proteinExistence type="inferred from homology"/>
<evidence type="ECO:0000256" key="5">
    <source>
        <dbReference type="ARBA" id="ARBA00022643"/>
    </source>
</evidence>
<evidence type="ECO:0000256" key="4">
    <source>
        <dbReference type="ARBA" id="ARBA00022630"/>
    </source>
</evidence>
<dbReference type="InterPro" id="IPR001155">
    <property type="entry name" value="OxRdtase_FMN_N"/>
</dbReference>
<dbReference type="Gene3D" id="3.50.50.60">
    <property type="entry name" value="FAD/NAD(P)-binding domain"/>
    <property type="match status" value="1"/>
</dbReference>
<keyword evidence="4" id="KW-0285">Flavoprotein</keyword>
<name>A0A5C4LTC4_9PSEU</name>
<keyword evidence="9" id="KW-0411">Iron-sulfur</keyword>
<dbReference type="Proteomes" id="UP000305546">
    <property type="component" value="Unassembled WGS sequence"/>
</dbReference>